<dbReference type="Gene3D" id="3.30.360.10">
    <property type="entry name" value="Dihydrodipicolinate Reductase, domain 2"/>
    <property type="match status" value="1"/>
</dbReference>
<comment type="caution">
    <text evidence="3">The sequence shown here is derived from an EMBL/GenBank/DDBJ whole genome shotgun (WGS) entry which is preliminary data.</text>
</comment>
<accession>A0A2M6IVE0</accession>
<sequence length="47" mass="4751">STTGAAKAVGKVIPDLKGKMDGIALRVPVPTGSFVDITAVVEKPTTI</sequence>
<feature type="non-terminal residue" evidence="3">
    <location>
        <position position="47"/>
    </location>
</feature>
<protein>
    <submittedName>
        <fullName evidence="3">Type I glyceraldehyde-3-phosphate dehydrogenase</fullName>
    </submittedName>
</protein>
<feature type="domain" description="Glyceraldehyde 3-phosphate dehydrogenase catalytic" evidence="2">
    <location>
        <begin position="2"/>
        <end position="46"/>
    </location>
</feature>
<evidence type="ECO:0000313" key="3">
    <source>
        <dbReference type="EMBL" id="PIQ73820.1"/>
    </source>
</evidence>
<dbReference type="EMBL" id="PCVM01000009">
    <property type="protein sequence ID" value="PIQ73820.1"/>
    <property type="molecule type" value="Genomic_DNA"/>
</dbReference>
<evidence type="ECO:0000256" key="1">
    <source>
        <dbReference type="ARBA" id="ARBA00023002"/>
    </source>
</evidence>
<organism evidence="3 4">
    <name type="scientific">Candidatus Roizmanbacteria bacterium CG11_big_fil_rev_8_21_14_0_20_36_8</name>
    <dbReference type="NCBI Taxonomy" id="1974856"/>
    <lineage>
        <taxon>Bacteria</taxon>
        <taxon>Candidatus Roizmaniibacteriota</taxon>
    </lineage>
</organism>
<gene>
    <name evidence="3" type="ORF">COV58_00505</name>
</gene>
<feature type="non-terminal residue" evidence="3">
    <location>
        <position position="1"/>
    </location>
</feature>
<proteinExistence type="predicted"/>
<evidence type="ECO:0000313" key="4">
    <source>
        <dbReference type="Proteomes" id="UP000231056"/>
    </source>
</evidence>
<dbReference type="GO" id="GO:0016620">
    <property type="term" value="F:oxidoreductase activity, acting on the aldehyde or oxo group of donors, NAD or NADP as acceptor"/>
    <property type="evidence" value="ECO:0007669"/>
    <property type="project" value="InterPro"/>
</dbReference>
<evidence type="ECO:0000259" key="2">
    <source>
        <dbReference type="Pfam" id="PF02800"/>
    </source>
</evidence>
<reference evidence="3 4" key="1">
    <citation type="submission" date="2017-09" db="EMBL/GenBank/DDBJ databases">
        <title>Depth-based differentiation of microbial function through sediment-hosted aquifers and enrichment of novel symbionts in the deep terrestrial subsurface.</title>
        <authorList>
            <person name="Probst A.J."/>
            <person name="Ladd B."/>
            <person name="Jarett J.K."/>
            <person name="Geller-Mcgrath D.E."/>
            <person name="Sieber C.M."/>
            <person name="Emerson J.B."/>
            <person name="Anantharaman K."/>
            <person name="Thomas B.C."/>
            <person name="Malmstrom R."/>
            <person name="Stieglmeier M."/>
            <person name="Klingl A."/>
            <person name="Woyke T."/>
            <person name="Ryan C.M."/>
            <person name="Banfield J.F."/>
        </authorList>
    </citation>
    <scope>NUCLEOTIDE SEQUENCE [LARGE SCALE GENOMIC DNA]</scope>
    <source>
        <strain evidence="3">CG11_big_fil_rev_8_21_14_0_20_36_8</strain>
    </source>
</reference>
<dbReference type="AlphaFoldDB" id="A0A2M6IVE0"/>
<dbReference type="Pfam" id="PF02800">
    <property type="entry name" value="Gp_dh_C"/>
    <property type="match status" value="1"/>
</dbReference>
<name>A0A2M6IVE0_9BACT</name>
<keyword evidence="1" id="KW-0560">Oxidoreductase</keyword>
<dbReference type="Proteomes" id="UP000231056">
    <property type="component" value="Unassembled WGS sequence"/>
</dbReference>
<dbReference type="PANTHER" id="PTHR43148">
    <property type="entry name" value="GLYCERALDEHYDE-3-PHOSPHATE DEHYDROGENASE 2"/>
    <property type="match status" value="1"/>
</dbReference>
<dbReference type="InterPro" id="IPR020831">
    <property type="entry name" value="GlycerAld/Erythrose_P_DH"/>
</dbReference>
<dbReference type="InterPro" id="IPR020829">
    <property type="entry name" value="GlycerAld_3-P_DH_cat"/>
</dbReference>
<dbReference type="SUPFAM" id="SSF55347">
    <property type="entry name" value="Glyceraldehyde-3-phosphate dehydrogenase-like, C-terminal domain"/>
    <property type="match status" value="1"/>
</dbReference>